<dbReference type="AlphaFoldDB" id="A0A7W5ANF1"/>
<keyword evidence="2" id="KW-1185">Reference proteome</keyword>
<reference evidence="1 2" key="1">
    <citation type="submission" date="2020-08" db="EMBL/GenBank/DDBJ databases">
        <title>Genomic Encyclopedia of Type Strains, Phase III (KMG-III): the genomes of soil and plant-associated and newly described type strains.</title>
        <authorList>
            <person name="Whitman W."/>
        </authorList>
    </citation>
    <scope>NUCLEOTIDE SEQUENCE [LARGE SCALE GENOMIC DNA]</scope>
    <source>
        <strain evidence="1 2">CECT 3287</strain>
    </source>
</reference>
<comment type="caution">
    <text evidence="1">The sequence shown here is derived from an EMBL/GenBank/DDBJ whole genome shotgun (WGS) entry which is preliminary data.</text>
</comment>
<dbReference type="Proteomes" id="UP000590749">
    <property type="component" value="Unassembled WGS sequence"/>
</dbReference>
<dbReference type="RefSeq" id="WP_183225383.1">
    <property type="nucleotide sequence ID" value="NZ_BMPW01000021.1"/>
</dbReference>
<protein>
    <submittedName>
        <fullName evidence="1">Uncharacterized protein</fullName>
    </submittedName>
</protein>
<evidence type="ECO:0000313" key="1">
    <source>
        <dbReference type="EMBL" id="MBB3099321.1"/>
    </source>
</evidence>
<proteinExistence type="predicted"/>
<name>A0A7W5ANF1_9ACTN</name>
<accession>A0A7W5ANF1</accession>
<gene>
    <name evidence="1" type="ORF">FHR83_007027</name>
</gene>
<dbReference type="EMBL" id="JACHXF010000018">
    <property type="protein sequence ID" value="MBB3099321.1"/>
    <property type="molecule type" value="Genomic_DNA"/>
</dbReference>
<evidence type="ECO:0000313" key="2">
    <source>
        <dbReference type="Proteomes" id="UP000590749"/>
    </source>
</evidence>
<organism evidence="1 2">
    <name type="scientific">Actinoplanes campanulatus</name>
    <dbReference type="NCBI Taxonomy" id="113559"/>
    <lineage>
        <taxon>Bacteria</taxon>
        <taxon>Bacillati</taxon>
        <taxon>Actinomycetota</taxon>
        <taxon>Actinomycetes</taxon>
        <taxon>Micromonosporales</taxon>
        <taxon>Micromonosporaceae</taxon>
        <taxon>Actinoplanes</taxon>
    </lineage>
</organism>
<sequence>MSDDLCVICGDRPAHGAYGCTECLARTRRLLGEVGDMAQAARDVAQRQAVRGTGGGTVGKPGSQLPLGLETTSRLDAVQNALTTLARDIAETRGVEIPRPPAVRPASGPTCARPWSCNHGSCRALREPLRASDEIEWVARWLVDQVEWSRHRPAVDEFVRDVEASHRIIRSLASGPRERIYLGTCGAPFVPIAPEVAEEHGINPAVARLGLAPCVEPLYGRLGAGKATCRTCGAEHNPDQRIAERTALAHSYRYTAAEIEQAYPGVVHRTNIGRWRKAGLLTVHGEHEGNPLYALDEVLALVAMKEQEQARQHV</sequence>